<organism evidence="3 4">
    <name type="scientific">Marivivens niveibacter</name>
    <dbReference type="NCBI Taxonomy" id="1930667"/>
    <lineage>
        <taxon>Bacteria</taxon>
        <taxon>Pseudomonadati</taxon>
        <taxon>Pseudomonadota</taxon>
        <taxon>Alphaproteobacteria</taxon>
        <taxon>Rhodobacterales</taxon>
        <taxon>Paracoccaceae</taxon>
        <taxon>Marivivens group</taxon>
        <taxon>Marivivens</taxon>
    </lineage>
</organism>
<keyword evidence="1" id="KW-0456">Lyase</keyword>
<dbReference type="InterPro" id="IPR032465">
    <property type="entry name" value="ACMSD"/>
</dbReference>
<dbReference type="AlphaFoldDB" id="A0A251X1T7"/>
<sequence length="494" mass="56119">MLRRRFMSGATAALGLSACAPLPEYEINRTTTLCATTPHPDGMLRVDMHNHIMNLRDGDAMEFLRRREELNADIPFNTDTIRFMLAPYTRPLNSEINDLEAVIDANMDIAGFCATASDRQKTSLPNFQTRPAEDEPLGFMRNRMRNAALLIASAPQIDLFITSMVDMYEVHGEVDFYDPHKQRLFYSKLALATKGRILPFVSFQPERAAEQTYNDDYTIDFVRSAILEHGFLGVKIHPSVGIDPLDNTNFGCRNTSSPDELDGVWGEQDGPYIQKQMDLLYDLCHELDVPLLTHHGTGILANPTCQLRGDNPDDWTNSTHHWIQLMERLEQTHPNFRVCLGHLSGGFEFEQGTLREHPWFSCTTQYILERLTAGDPCNIWLDTSAHAELFEDTEEAEQLKTAIADFIKTNPKIADRMIYGSDWHMPSGLAKDYAHSMEGILPRSKQDIMGHNAIKFLGLNKPATLGRLEKFFGQINLPLSNIPWFRKMERDGLI</sequence>
<dbReference type="GO" id="GO:0005737">
    <property type="term" value="C:cytoplasm"/>
    <property type="evidence" value="ECO:0007669"/>
    <property type="project" value="TreeGrafter"/>
</dbReference>
<keyword evidence="4" id="KW-1185">Reference proteome</keyword>
<dbReference type="GO" id="GO:0016787">
    <property type="term" value="F:hydrolase activity"/>
    <property type="evidence" value="ECO:0007669"/>
    <property type="project" value="InterPro"/>
</dbReference>
<dbReference type="PANTHER" id="PTHR21240:SF28">
    <property type="entry name" value="ISO-OROTATE DECARBOXYLASE (EUROFUNG)"/>
    <property type="match status" value="1"/>
</dbReference>
<dbReference type="OrthoDB" id="1407586at2"/>
<dbReference type="Pfam" id="PF04909">
    <property type="entry name" value="Amidohydro_2"/>
    <property type="match status" value="1"/>
</dbReference>
<evidence type="ECO:0000313" key="3">
    <source>
        <dbReference type="EMBL" id="OUD10690.1"/>
    </source>
</evidence>
<dbReference type="InterPro" id="IPR006680">
    <property type="entry name" value="Amidohydro-rel"/>
</dbReference>
<dbReference type="InterPro" id="IPR032466">
    <property type="entry name" value="Metal_Hydrolase"/>
</dbReference>
<dbReference type="GO" id="GO:0019748">
    <property type="term" value="P:secondary metabolic process"/>
    <property type="evidence" value="ECO:0007669"/>
    <property type="project" value="TreeGrafter"/>
</dbReference>
<feature type="domain" description="Amidohydrolase-related" evidence="2">
    <location>
        <begin position="186"/>
        <end position="459"/>
    </location>
</feature>
<comment type="caution">
    <text evidence="3">The sequence shown here is derived from an EMBL/GenBank/DDBJ whole genome shotgun (WGS) entry which is preliminary data.</text>
</comment>
<name>A0A251X1T7_9RHOB</name>
<dbReference type="PROSITE" id="PS51257">
    <property type="entry name" value="PROKAR_LIPOPROTEIN"/>
    <property type="match status" value="1"/>
</dbReference>
<dbReference type="GO" id="GO:0016831">
    <property type="term" value="F:carboxy-lyase activity"/>
    <property type="evidence" value="ECO:0007669"/>
    <property type="project" value="InterPro"/>
</dbReference>
<dbReference type="RefSeq" id="WP_086450339.1">
    <property type="nucleotide sequence ID" value="NZ_MSPP01000001.1"/>
</dbReference>
<dbReference type="Gene3D" id="3.20.20.140">
    <property type="entry name" value="Metal-dependent hydrolases"/>
    <property type="match status" value="1"/>
</dbReference>
<dbReference type="Proteomes" id="UP000194664">
    <property type="component" value="Unassembled WGS sequence"/>
</dbReference>
<evidence type="ECO:0000313" key="4">
    <source>
        <dbReference type="Proteomes" id="UP000194664"/>
    </source>
</evidence>
<gene>
    <name evidence="3" type="ORF">BVC71_04180</name>
</gene>
<accession>A0A251X1T7</accession>
<dbReference type="EMBL" id="MSPP01000001">
    <property type="protein sequence ID" value="OUD10690.1"/>
    <property type="molecule type" value="Genomic_DNA"/>
</dbReference>
<evidence type="ECO:0000259" key="2">
    <source>
        <dbReference type="Pfam" id="PF04909"/>
    </source>
</evidence>
<protein>
    <recommendedName>
        <fullName evidence="2">Amidohydrolase-related domain-containing protein</fullName>
    </recommendedName>
</protein>
<reference evidence="3 4" key="1">
    <citation type="submission" date="2016-12" db="EMBL/GenBank/DDBJ databases">
        <title>The draft genome sequence of HSLHS2.</title>
        <authorList>
            <person name="Hu D."/>
            <person name="Wang L."/>
            <person name="Shao Z."/>
        </authorList>
    </citation>
    <scope>NUCLEOTIDE SEQUENCE [LARGE SCALE GENOMIC DNA]</scope>
    <source>
        <strain evidence="3">MCCC 1A06712</strain>
    </source>
</reference>
<dbReference type="PANTHER" id="PTHR21240">
    <property type="entry name" value="2-AMINO-3-CARBOXYLMUCONATE-6-SEMIALDEHYDE DECARBOXYLASE"/>
    <property type="match status" value="1"/>
</dbReference>
<dbReference type="SUPFAM" id="SSF51556">
    <property type="entry name" value="Metallo-dependent hydrolases"/>
    <property type="match status" value="1"/>
</dbReference>
<evidence type="ECO:0000256" key="1">
    <source>
        <dbReference type="ARBA" id="ARBA00023239"/>
    </source>
</evidence>
<proteinExistence type="predicted"/>